<dbReference type="AlphaFoldDB" id="A0A9J6ETQ7"/>
<protein>
    <submittedName>
        <fullName evidence="5">Uncharacterized protein</fullName>
    </submittedName>
</protein>
<comment type="caution">
    <text evidence="5">The sequence shown here is derived from an EMBL/GenBank/DDBJ whole genome shotgun (WGS) entry which is preliminary data.</text>
</comment>
<reference evidence="5" key="1">
    <citation type="journal article" date="2020" name="Cell">
        <title>Large-Scale Comparative Analyses of Tick Genomes Elucidate Their Genetic Diversity and Vector Capacities.</title>
        <authorList>
            <consortium name="Tick Genome and Microbiome Consortium (TIGMIC)"/>
            <person name="Jia N."/>
            <person name="Wang J."/>
            <person name="Shi W."/>
            <person name="Du L."/>
            <person name="Sun Y."/>
            <person name="Zhan W."/>
            <person name="Jiang J.F."/>
            <person name="Wang Q."/>
            <person name="Zhang B."/>
            <person name="Ji P."/>
            <person name="Bell-Sakyi L."/>
            <person name="Cui X.M."/>
            <person name="Yuan T.T."/>
            <person name="Jiang B.G."/>
            <person name="Yang W.F."/>
            <person name="Lam T.T."/>
            <person name="Chang Q.C."/>
            <person name="Ding S.J."/>
            <person name="Wang X.J."/>
            <person name="Zhu J.G."/>
            <person name="Ruan X.D."/>
            <person name="Zhao L."/>
            <person name="Wei J.T."/>
            <person name="Ye R.Z."/>
            <person name="Que T.C."/>
            <person name="Du C.H."/>
            <person name="Zhou Y.H."/>
            <person name="Cheng J.X."/>
            <person name="Dai P.F."/>
            <person name="Guo W.B."/>
            <person name="Han X.H."/>
            <person name="Huang E.J."/>
            <person name="Li L.F."/>
            <person name="Wei W."/>
            <person name="Gao Y.C."/>
            <person name="Liu J.Z."/>
            <person name="Shao H.Z."/>
            <person name="Wang X."/>
            <person name="Wang C.C."/>
            <person name="Yang T.C."/>
            <person name="Huo Q.B."/>
            <person name="Li W."/>
            <person name="Chen H.Y."/>
            <person name="Chen S.E."/>
            <person name="Zhou L.G."/>
            <person name="Ni X.B."/>
            <person name="Tian J.H."/>
            <person name="Sheng Y."/>
            <person name="Liu T."/>
            <person name="Pan Y.S."/>
            <person name="Xia L.Y."/>
            <person name="Li J."/>
            <person name="Zhao F."/>
            <person name="Cao W.C."/>
        </authorList>
    </citation>
    <scope>NUCLEOTIDE SEQUENCE</scope>
    <source>
        <strain evidence="5">Rmic-2018</strain>
    </source>
</reference>
<keyword evidence="2 4" id="KW-1133">Transmembrane helix</keyword>
<evidence type="ECO:0000256" key="4">
    <source>
        <dbReference type="SAM" id="Phobius"/>
    </source>
</evidence>
<feature type="transmembrane region" description="Helical" evidence="4">
    <location>
        <begin position="47"/>
        <end position="67"/>
    </location>
</feature>
<keyword evidence="1 4" id="KW-0812">Transmembrane</keyword>
<dbReference type="PANTHER" id="PTHR23121:SF10">
    <property type="entry name" value="MAJOR FACILITATOR SUPERFAMILY DOMAIN-CONTAINING PROTEIN 4A"/>
    <property type="match status" value="1"/>
</dbReference>
<name>A0A9J6ETQ7_RHIMP</name>
<dbReference type="VEuPathDB" id="VectorBase:LOC119179224"/>
<evidence type="ECO:0000313" key="6">
    <source>
        <dbReference type="Proteomes" id="UP000821866"/>
    </source>
</evidence>
<evidence type="ECO:0000256" key="1">
    <source>
        <dbReference type="ARBA" id="ARBA00022692"/>
    </source>
</evidence>
<evidence type="ECO:0000256" key="3">
    <source>
        <dbReference type="ARBA" id="ARBA00023136"/>
    </source>
</evidence>
<proteinExistence type="predicted"/>
<organism evidence="5 6">
    <name type="scientific">Rhipicephalus microplus</name>
    <name type="common">Cattle tick</name>
    <name type="synonym">Boophilus microplus</name>
    <dbReference type="NCBI Taxonomy" id="6941"/>
    <lineage>
        <taxon>Eukaryota</taxon>
        <taxon>Metazoa</taxon>
        <taxon>Ecdysozoa</taxon>
        <taxon>Arthropoda</taxon>
        <taxon>Chelicerata</taxon>
        <taxon>Arachnida</taxon>
        <taxon>Acari</taxon>
        <taxon>Parasitiformes</taxon>
        <taxon>Ixodida</taxon>
        <taxon>Ixodoidea</taxon>
        <taxon>Ixodidae</taxon>
        <taxon>Rhipicephalinae</taxon>
        <taxon>Rhipicephalus</taxon>
        <taxon>Boophilus</taxon>
    </lineage>
</organism>
<evidence type="ECO:0000313" key="5">
    <source>
        <dbReference type="EMBL" id="KAH8037793.1"/>
    </source>
</evidence>
<feature type="transmembrane region" description="Helical" evidence="4">
    <location>
        <begin position="12"/>
        <end position="35"/>
    </location>
</feature>
<dbReference type="EMBL" id="JABSTU010000002">
    <property type="protein sequence ID" value="KAH8037793.1"/>
    <property type="molecule type" value="Genomic_DNA"/>
</dbReference>
<dbReference type="Proteomes" id="UP000821866">
    <property type="component" value="Chromosome 10"/>
</dbReference>
<keyword evidence="6" id="KW-1185">Reference proteome</keyword>
<feature type="transmembrane region" description="Helical" evidence="4">
    <location>
        <begin position="73"/>
        <end position="96"/>
    </location>
</feature>
<reference evidence="5" key="2">
    <citation type="submission" date="2021-09" db="EMBL/GenBank/DDBJ databases">
        <authorList>
            <person name="Jia N."/>
            <person name="Wang J."/>
            <person name="Shi W."/>
            <person name="Du L."/>
            <person name="Sun Y."/>
            <person name="Zhan W."/>
            <person name="Jiang J."/>
            <person name="Wang Q."/>
            <person name="Zhang B."/>
            <person name="Ji P."/>
            <person name="Sakyi L.B."/>
            <person name="Cui X."/>
            <person name="Yuan T."/>
            <person name="Jiang B."/>
            <person name="Yang W."/>
            <person name="Lam T.T.-Y."/>
            <person name="Chang Q."/>
            <person name="Ding S."/>
            <person name="Wang X."/>
            <person name="Zhu J."/>
            <person name="Ruan X."/>
            <person name="Zhao L."/>
            <person name="Wei J."/>
            <person name="Que T."/>
            <person name="Du C."/>
            <person name="Cheng J."/>
            <person name="Dai P."/>
            <person name="Han X."/>
            <person name="Huang E."/>
            <person name="Gao Y."/>
            <person name="Liu J."/>
            <person name="Shao H."/>
            <person name="Ye R."/>
            <person name="Li L."/>
            <person name="Wei W."/>
            <person name="Wang X."/>
            <person name="Wang C."/>
            <person name="Huo Q."/>
            <person name="Li W."/>
            <person name="Guo W."/>
            <person name="Chen H."/>
            <person name="Chen S."/>
            <person name="Zhou L."/>
            <person name="Zhou L."/>
            <person name="Ni X."/>
            <person name="Tian J."/>
            <person name="Zhou Y."/>
            <person name="Sheng Y."/>
            <person name="Liu T."/>
            <person name="Pan Y."/>
            <person name="Xia L."/>
            <person name="Li J."/>
            <person name="Zhao F."/>
            <person name="Cao W."/>
        </authorList>
    </citation>
    <scope>NUCLEOTIDE SEQUENCE</scope>
    <source>
        <strain evidence="5">Rmic-2018</strain>
        <tissue evidence="5">Larvae</tissue>
    </source>
</reference>
<evidence type="ECO:0000256" key="2">
    <source>
        <dbReference type="ARBA" id="ARBA00022989"/>
    </source>
</evidence>
<dbReference type="InterPro" id="IPR036259">
    <property type="entry name" value="MFS_trans_sf"/>
</dbReference>
<dbReference type="SUPFAM" id="SSF103473">
    <property type="entry name" value="MFS general substrate transporter"/>
    <property type="match status" value="1"/>
</dbReference>
<dbReference type="PANTHER" id="PTHR23121">
    <property type="entry name" value="SODIUM-DEPENDENT GLUCOSE TRANSPORTER 1"/>
    <property type="match status" value="1"/>
</dbReference>
<keyword evidence="3 4" id="KW-0472">Membrane</keyword>
<accession>A0A9J6ETQ7</accession>
<gene>
    <name evidence="5" type="ORF">HPB51_017293</name>
</gene>
<sequence length="101" mass="10874">MTVWRSENALVLWVGSAMMGFGQGPVKAAIVAWTAEYITISNKMMSVVMVTGSIGNLAPALLVGQFVESDAASFLYVSLGAVLLCAVMFLGMYAYITRRRT</sequence>